<dbReference type="RefSeq" id="XP_046076560.1">
    <property type="nucleotide sequence ID" value="XM_046213587.1"/>
</dbReference>
<dbReference type="PANTHER" id="PTHR48079:SF9">
    <property type="entry name" value="PUTATIVE-RELATED"/>
    <property type="match status" value="1"/>
</dbReference>
<sequence>MRVFVTGAAGFIGRAVIPELINNGHTVLGLVRSDASAETITKLGAEVHRGDLEDIESLKSGAAASDGVIHLAFVHDFANMAKSSAIDRAAITAMADHLEGKPLVITNGTMSCPKGVLATEDTEGETVGPAADRVKAEALVKELTKTKGIRGSVVRLTPTVHGLEDKGFIKIVAGLSQKAGAAIYINDGSSRWSAVHRLDAAVLYRLALEKGQPGAIYHAVAEEGVPTKDIVTLIGKKTGLPVEGKTMEEATPLLGFFAHALAADNPASSEKTRKELGWTPTQITLLKDIEENYFK</sequence>
<evidence type="ECO:0000313" key="2">
    <source>
        <dbReference type="EMBL" id="KAH8703542.1"/>
    </source>
</evidence>
<evidence type="ECO:0000313" key="3">
    <source>
        <dbReference type="Proteomes" id="UP001201262"/>
    </source>
</evidence>
<organism evidence="2 3">
    <name type="scientific">Talaromyces proteolyticus</name>
    <dbReference type="NCBI Taxonomy" id="1131652"/>
    <lineage>
        <taxon>Eukaryota</taxon>
        <taxon>Fungi</taxon>
        <taxon>Dikarya</taxon>
        <taxon>Ascomycota</taxon>
        <taxon>Pezizomycotina</taxon>
        <taxon>Eurotiomycetes</taxon>
        <taxon>Eurotiomycetidae</taxon>
        <taxon>Eurotiales</taxon>
        <taxon>Trichocomaceae</taxon>
        <taxon>Talaromyces</taxon>
        <taxon>Talaromyces sect. Bacilispori</taxon>
    </lineage>
</organism>
<protein>
    <submittedName>
        <fullName evidence="2">NAD dependent epimerase/dehydratase</fullName>
    </submittedName>
</protein>
<dbReference type="Gene3D" id="3.40.50.720">
    <property type="entry name" value="NAD(P)-binding Rossmann-like Domain"/>
    <property type="match status" value="1"/>
</dbReference>
<dbReference type="SUPFAM" id="SSF51735">
    <property type="entry name" value="NAD(P)-binding Rossmann-fold domains"/>
    <property type="match status" value="1"/>
</dbReference>
<feature type="domain" description="NAD-dependent epimerase/dehydratase" evidence="1">
    <location>
        <begin position="3"/>
        <end position="217"/>
    </location>
</feature>
<dbReference type="GeneID" id="70243874"/>
<proteinExistence type="predicted"/>
<dbReference type="AlphaFoldDB" id="A0AAD4L4R1"/>
<name>A0AAD4L4R1_9EURO</name>
<reference evidence="2" key="1">
    <citation type="submission" date="2021-12" db="EMBL/GenBank/DDBJ databases">
        <title>Convergent genome expansion in fungi linked to evolution of root-endophyte symbiosis.</title>
        <authorList>
            <consortium name="DOE Joint Genome Institute"/>
            <person name="Ke Y.-H."/>
            <person name="Bonito G."/>
            <person name="Liao H.-L."/>
            <person name="Looney B."/>
            <person name="Rojas-Flechas A."/>
            <person name="Nash J."/>
            <person name="Hameed K."/>
            <person name="Schadt C."/>
            <person name="Martin F."/>
            <person name="Crous P.W."/>
            <person name="Miettinen O."/>
            <person name="Magnuson J.K."/>
            <person name="Labbe J."/>
            <person name="Jacobson D."/>
            <person name="Doktycz M.J."/>
            <person name="Veneault-Fourrey C."/>
            <person name="Kuo A."/>
            <person name="Mondo S."/>
            <person name="Calhoun S."/>
            <person name="Riley R."/>
            <person name="Ohm R."/>
            <person name="LaButti K."/>
            <person name="Andreopoulos B."/>
            <person name="Pangilinan J."/>
            <person name="Nolan M."/>
            <person name="Tritt A."/>
            <person name="Clum A."/>
            <person name="Lipzen A."/>
            <person name="Daum C."/>
            <person name="Barry K."/>
            <person name="Grigoriev I.V."/>
            <person name="Vilgalys R."/>
        </authorList>
    </citation>
    <scope>NUCLEOTIDE SEQUENCE</scope>
    <source>
        <strain evidence="2">PMI_201</strain>
    </source>
</reference>
<dbReference type="CDD" id="cd05262">
    <property type="entry name" value="SDR_a7"/>
    <property type="match status" value="1"/>
</dbReference>
<dbReference type="GO" id="GO:0005737">
    <property type="term" value="C:cytoplasm"/>
    <property type="evidence" value="ECO:0007669"/>
    <property type="project" value="TreeGrafter"/>
</dbReference>
<dbReference type="Pfam" id="PF01370">
    <property type="entry name" value="Epimerase"/>
    <property type="match status" value="1"/>
</dbReference>
<comment type="caution">
    <text evidence="2">The sequence shown here is derived from an EMBL/GenBank/DDBJ whole genome shotgun (WGS) entry which is preliminary data.</text>
</comment>
<dbReference type="InterPro" id="IPR036291">
    <property type="entry name" value="NAD(P)-bd_dom_sf"/>
</dbReference>
<dbReference type="EMBL" id="JAJTJA010000002">
    <property type="protein sequence ID" value="KAH8703542.1"/>
    <property type="molecule type" value="Genomic_DNA"/>
</dbReference>
<evidence type="ECO:0000259" key="1">
    <source>
        <dbReference type="Pfam" id="PF01370"/>
    </source>
</evidence>
<dbReference type="InterPro" id="IPR051783">
    <property type="entry name" value="NAD(P)-dependent_oxidoreduct"/>
</dbReference>
<dbReference type="Proteomes" id="UP001201262">
    <property type="component" value="Unassembled WGS sequence"/>
</dbReference>
<keyword evidence="3" id="KW-1185">Reference proteome</keyword>
<dbReference type="InterPro" id="IPR001509">
    <property type="entry name" value="Epimerase_deHydtase"/>
</dbReference>
<gene>
    <name evidence="2" type="ORF">BGW36DRAFT_354960</name>
</gene>
<accession>A0AAD4L4R1</accession>
<dbReference type="GO" id="GO:0004029">
    <property type="term" value="F:aldehyde dehydrogenase (NAD+) activity"/>
    <property type="evidence" value="ECO:0007669"/>
    <property type="project" value="TreeGrafter"/>
</dbReference>
<dbReference type="PANTHER" id="PTHR48079">
    <property type="entry name" value="PROTEIN YEEZ"/>
    <property type="match status" value="1"/>
</dbReference>